<dbReference type="Proteomes" id="UP000037251">
    <property type="component" value="Unassembled WGS sequence"/>
</dbReference>
<keyword evidence="3" id="KW-1185">Reference proteome</keyword>
<feature type="region of interest" description="Disordered" evidence="1">
    <location>
        <begin position="1"/>
        <end position="104"/>
    </location>
</feature>
<feature type="compositionally biased region" description="Gly residues" evidence="1">
    <location>
        <begin position="11"/>
        <end position="28"/>
    </location>
</feature>
<dbReference type="AlphaFoldDB" id="A0A0L8LD26"/>
<reference evidence="3" key="1">
    <citation type="submission" date="2015-07" db="EMBL/GenBank/DDBJ databases">
        <authorList>
            <person name="Ju K.-S."/>
            <person name="Doroghazi J.R."/>
            <person name="Metcalf W.W."/>
        </authorList>
    </citation>
    <scope>NUCLEOTIDE SEQUENCE [LARGE SCALE GENOMIC DNA]</scope>
    <source>
        <strain evidence="3">NRRL 2290</strain>
    </source>
</reference>
<proteinExistence type="predicted"/>
<comment type="caution">
    <text evidence="2">The sequence shown here is derived from an EMBL/GenBank/DDBJ whole genome shotgun (WGS) entry which is preliminary data.</text>
</comment>
<name>A0A0L8LD26_9ACTN</name>
<feature type="compositionally biased region" description="Basic and acidic residues" evidence="1">
    <location>
        <begin position="90"/>
        <end position="104"/>
    </location>
</feature>
<sequence>MQDVAGEFGPPAGGVDSGHGGSREGGGTQPQRVFGGVVEQDPDMRLGVRRQQVGEQRRPGRGAGRHLVVREHPVLAPQPRTVVAPPAGDEFGHRARLGLHDRAR</sequence>
<evidence type="ECO:0000256" key="1">
    <source>
        <dbReference type="SAM" id="MobiDB-lite"/>
    </source>
</evidence>
<accession>A0A0L8LD26</accession>
<gene>
    <name evidence="2" type="ORF">ADK37_14040</name>
</gene>
<evidence type="ECO:0000313" key="3">
    <source>
        <dbReference type="Proteomes" id="UP000037251"/>
    </source>
</evidence>
<evidence type="ECO:0000313" key="2">
    <source>
        <dbReference type="EMBL" id="KOG36042.1"/>
    </source>
</evidence>
<dbReference type="EMBL" id="LGUS01000139">
    <property type="protein sequence ID" value="KOG36042.1"/>
    <property type="molecule type" value="Genomic_DNA"/>
</dbReference>
<organism evidence="2 3">
    <name type="scientific">Streptomyces resistomycificus</name>
    <dbReference type="NCBI Taxonomy" id="67356"/>
    <lineage>
        <taxon>Bacteria</taxon>
        <taxon>Bacillati</taxon>
        <taxon>Actinomycetota</taxon>
        <taxon>Actinomycetes</taxon>
        <taxon>Kitasatosporales</taxon>
        <taxon>Streptomycetaceae</taxon>
        <taxon>Streptomyces</taxon>
        <taxon>Streptomyces aurantiacus group</taxon>
    </lineage>
</organism>
<protein>
    <submittedName>
        <fullName evidence="2">Uncharacterized protein</fullName>
    </submittedName>
</protein>